<proteinExistence type="predicted"/>
<keyword evidence="3 7" id="KW-0812">Transmembrane</keyword>
<dbReference type="Pfam" id="PF01794">
    <property type="entry name" value="Ferric_reduct"/>
    <property type="match status" value="1"/>
</dbReference>
<feature type="transmembrane region" description="Helical" evidence="7">
    <location>
        <begin position="208"/>
        <end position="228"/>
    </location>
</feature>
<dbReference type="EMBL" id="LGIQ01000005">
    <property type="protein sequence ID" value="KNB73077.1"/>
    <property type="molecule type" value="Genomic_DNA"/>
</dbReference>
<evidence type="ECO:0000256" key="6">
    <source>
        <dbReference type="ARBA" id="ARBA00023136"/>
    </source>
</evidence>
<feature type="domain" description="Ferric oxidoreductase" evidence="8">
    <location>
        <begin position="42"/>
        <end position="187"/>
    </location>
</feature>
<feature type="transmembrane region" description="Helical" evidence="7">
    <location>
        <begin position="178"/>
        <end position="196"/>
    </location>
</feature>
<keyword evidence="4 7" id="KW-1133">Transmembrane helix</keyword>
<feature type="transmembrane region" description="Helical" evidence="7">
    <location>
        <begin position="38"/>
        <end position="57"/>
    </location>
</feature>
<evidence type="ECO:0000256" key="3">
    <source>
        <dbReference type="ARBA" id="ARBA00022692"/>
    </source>
</evidence>
<dbReference type="InterPro" id="IPR022837">
    <property type="entry name" value="MsrQ-like"/>
</dbReference>
<dbReference type="GO" id="GO:0005886">
    <property type="term" value="C:plasma membrane"/>
    <property type="evidence" value="ECO:0007669"/>
    <property type="project" value="TreeGrafter"/>
</dbReference>
<evidence type="ECO:0000313" key="9">
    <source>
        <dbReference type="EMBL" id="KNB73077.1"/>
    </source>
</evidence>
<organism evidence="9 10">
    <name type="scientific">Brevibacillus reuszeri</name>
    <dbReference type="NCBI Taxonomy" id="54915"/>
    <lineage>
        <taxon>Bacteria</taxon>
        <taxon>Bacillati</taxon>
        <taxon>Bacillota</taxon>
        <taxon>Bacilli</taxon>
        <taxon>Bacillales</taxon>
        <taxon>Paenibacillaceae</taxon>
        <taxon>Brevibacillus</taxon>
    </lineage>
</organism>
<name>A0A0K9YWS8_9BACL</name>
<dbReference type="GO" id="GO:0020037">
    <property type="term" value="F:heme binding"/>
    <property type="evidence" value="ECO:0007669"/>
    <property type="project" value="TreeGrafter"/>
</dbReference>
<evidence type="ECO:0000313" key="10">
    <source>
        <dbReference type="Proteomes" id="UP000036834"/>
    </source>
</evidence>
<comment type="subcellular location">
    <subcellularLocation>
        <location evidence="1">Membrane</location>
        <topology evidence="1">Multi-pass membrane protein</topology>
    </subcellularLocation>
</comment>
<dbReference type="RefSeq" id="WP_049737067.1">
    <property type="nucleotide sequence ID" value="NZ_BJON01000008.1"/>
</dbReference>
<dbReference type="PANTHER" id="PTHR36964">
    <property type="entry name" value="PROTEIN-METHIONINE-SULFOXIDE REDUCTASE HEME-BINDING SUBUNIT MSRQ"/>
    <property type="match status" value="1"/>
</dbReference>
<evidence type="ECO:0000259" key="8">
    <source>
        <dbReference type="Pfam" id="PF01794"/>
    </source>
</evidence>
<accession>A0A0K9YWS8</accession>
<evidence type="ECO:0000256" key="4">
    <source>
        <dbReference type="ARBA" id="ARBA00022989"/>
    </source>
</evidence>
<keyword evidence="2" id="KW-0813">Transport</keyword>
<dbReference type="InterPro" id="IPR013130">
    <property type="entry name" value="Fe3_Rdtase_TM_dom"/>
</dbReference>
<feature type="transmembrane region" description="Helical" evidence="7">
    <location>
        <begin position="141"/>
        <end position="158"/>
    </location>
</feature>
<feature type="transmembrane region" description="Helical" evidence="7">
    <location>
        <begin position="78"/>
        <end position="97"/>
    </location>
</feature>
<dbReference type="OrthoDB" id="2474810at2"/>
<evidence type="ECO:0000256" key="1">
    <source>
        <dbReference type="ARBA" id="ARBA00004141"/>
    </source>
</evidence>
<dbReference type="GO" id="GO:0010181">
    <property type="term" value="F:FMN binding"/>
    <property type="evidence" value="ECO:0007669"/>
    <property type="project" value="TreeGrafter"/>
</dbReference>
<dbReference type="GO" id="GO:0016679">
    <property type="term" value="F:oxidoreductase activity, acting on diphenols and related substances as donors"/>
    <property type="evidence" value="ECO:0007669"/>
    <property type="project" value="TreeGrafter"/>
</dbReference>
<gene>
    <name evidence="9" type="ORF">ADS79_03625</name>
</gene>
<dbReference type="Proteomes" id="UP000036834">
    <property type="component" value="Unassembled WGS sequence"/>
</dbReference>
<protein>
    <submittedName>
        <fullName evidence="9">Membrane protein</fullName>
    </submittedName>
</protein>
<keyword evidence="6 7" id="KW-0472">Membrane</keyword>
<keyword evidence="5" id="KW-0408">Iron</keyword>
<dbReference type="PANTHER" id="PTHR36964:SF1">
    <property type="entry name" value="PROTEIN-METHIONINE-SULFOXIDE REDUCTASE HEME-BINDING SUBUNIT MSRQ"/>
    <property type="match status" value="1"/>
</dbReference>
<evidence type="ECO:0000256" key="7">
    <source>
        <dbReference type="SAM" id="Phobius"/>
    </source>
</evidence>
<evidence type="ECO:0000256" key="2">
    <source>
        <dbReference type="ARBA" id="ARBA00022448"/>
    </source>
</evidence>
<sequence length="233" mass="26149">MRLFWSRFCNHVLCLLLLAATARWLWPDFGAFPPMETWSMILGYLSLVLIGATLVIGPIKSWLPASWQPVSLSLRRDIGIWAGLTGFLHVLLVLVLFQGTPRLMILNDTNAPKAGGWLKLFFVSDHNGNTPLIPNWSMTGIANYMGLTAFCILLALWLTSSRRAEKWLGGSSWKRLHLANFALFLLVLFHALIYIHSIKGEPHSAADFLWLAAVVLLIRLVGFITTAVKRKRG</sequence>
<comment type="caution">
    <text evidence="9">The sequence shown here is derived from an EMBL/GenBank/DDBJ whole genome shotgun (WGS) entry which is preliminary data.</text>
</comment>
<dbReference type="PATRIC" id="fig|54915.3.peg.6088"/>
<dbReference type="STRING" id="54915.ADS79_03625"/>
<dbReference type="AlphaFoldDB" id="A0A0K9YWS8"/>
<evidence type="ECO:0000256" key="5">
    <source>
        <dbReference type="ARBA" id="ARBA00023004"/>
    </source>
</evidence>
<reference evidence="10" key="1">
    <citation type="submission" date="2015-07" db="EMBL/GenBank/DDBJ databases">
        <title>Genome sequencing project for genomic taxonomy and phylogenomics of Bacillus-like bacteria.</title>
        <authorList>
            <person name="Liu B."/>
            <person name="Wang J."/>
            <person name="Zhu Y."/>
            <person name="Liu G."/>
            <person name="Chen Q."/>
            <person name="Chen Z."/>
            <person name="Lan J."/>
            <person name="Che J."/>
            <person name="Ge C."/>
            <person name="Shi H."/>
            <person name="Pan Z."/>
            <person name="Liu X."/>
        </authorList>
    </citation>
    <scope>NUCLEOTIDE SEQUENCE [LARGE SCALE GENOMIC DNA]</scope>
    <source>
        <strain evidence="10">DSM 9887</strain>
    </source>
</reference>